<feature type="region of interest" description="Disordered" evidence="1">
    <location>
        <begin position="1"/>
        <end position="21"/>
    </location>
</feature>
<dbReference type="Proteomes" id="UP000006310">
    <property type="component" value="Chromosome 5"/>
</dbReference>
<accession>J7RLB0</accession>
<feature type="compositionally biased region" description="Acidic residues" evidence="1">
    <location>
        <begin position="176"/>
        <end position="185"/>
    </location>
</feature>
<dbReference type="STRING" id="1071383.J7RLB0"/>
<dbReference type="InterPro" id="IPR031349">
    <property type="entry name" value="Tfb6"/>
</dbReference>
<dbReference type="AlphaFoldDB" id="J7RLB0"/>
<gene>
    <name evidence="2" type="primary">KNAG0E00350</name>
    <name evidence="2" type="ordered locus">KNAG_0E00350</name>
</gene>
<feature type="compositionally biased region" description="Polar residues" evidence="1">
    <location>
        <begin position="197"/>
        <end position="210"/>
    </location>
</feature>
<feature type="region of interest" description="Disordered" evidence="1">
    <location>
        <begin position="81"/>
        <end position="100"/>
    </location>
</feature>
<protein>
    <submittedName>
        <fullName evidence="2">Uncharacterized protein</fullName>
    </submittedName>
</protein>
<reference evidence="3" key="2">
    <citation type="submission" date="2012-08" db="EMBL/GenBank/DDBJ databases">
        <title>Genome sequence of Kazachstania naganishii.</title>
        <authorList>
            <person name="Gordon J.L."/>
            <person name="Armisen D."/>
            <person name="Proux-Wera E."/>
            <person name="OhEigeartaigh S.S."/>
            <person name="Byrne K.P."/>
            <person name="Wolfe K.H."/>
        </authorList>
    </citation>
    <scope>NUCLEOTIDE SEQUENCE [LARGE SCALE GENOMIC DNA]</scope>
    <source>
        <strain evidence="3">ATCC MYA-139 / BCRC 22969 / CBS 8797 / CCRC 22969 / KCTC 17520 / NBRC 10181 / NCYC 3082</strain>
    </source>
</reference>
<dbReference type="PANTHER" id="PTHR37781">
    <property type="entry name" value="TFIIH COMPLEX SUBUNIT"/>
    <property type="match status" value="1"/>
</dbReference>
<dbReference type="OMA" id="DFIWYSI"/>
<evidence type="ECO:0000256" key="1">
    <source>
        <dbReference type="SAM" id="MobiDB-lite"/>
    </source>
</evidence>
<proteinExistence type="predicted"/>
<dbReference type="GO" id="GO:0006367">
    <property type="term" value="P:transcription initiation at RNA polymerase II promoter"/>
    <property type="evidence" value="ECO:0007669"/>
    <property type="project" value="EnsemblFungi"/>
</dbReference>
<dbReference type="HOGENOM" id="CLU_061844_0_0_1"/>
<dbReference type="OrthoDB" id="2567806at2759"/>
<dbReference type="eggNOG" id="ENOG502QZN7">
    <property type="taxonomic scope" value="Eukaryota"/>
</dbReference>
<dbReference type="GO" id="GO:0006289">
    <property type="term" value="P:nucleotide-excision repair"/>
    <property type="evidence" value="ECO:0007669"/>
    <property type="project" value="EnsemblFungi"/>
</dbReference>
<evidence type="ECO:0000313" key="3">
    <source>
        <dbReference type="Proteomes" id="UP000006310"/>
    </source>
</evidence>
<organism evidence="2 3">
    <name type="scientific">Huiozyma naganishii (strain ATCC MYA-139 / BCRC 22969 / CBS 8797 / KCTC 17520 / NBRC 10181 / NCYC 3082 / Yp74L-3)</name>
    <name type="common">Yeast</name>
    <name type="synonym">Kazachstania naganishii</name>
    <dbReference type="NCBI Taxonomy" id="1071383"/>
    <lineage>
        <taxon>Eukaryota</taxon>
        <taxon>Fungi</taxon>
        <taxon>Dikarya</taxon>
        <taxon>Ascomycota</taxon>
        <taxon>Saccharomycotina</taxon>
        <taxon>Saccharomycetes</taxon>
        <taxon>Saccharomycetales</taxon>
        <taxon>Saccharomycetaceae</taxon>
        <taxon>Huiozyma</taxon>
    </lineage>
</organism>
<keyword evidence="3" id="KW-1185">Reference proteome</keyword>
<feature type="region of interest" description="Disordered" evidence="1">
    <location>
        <begin position="169"/>
        <end position="210"/>
    </location>
</feature>
<dbReference type="Pfam" id="PF17110">
    <property type="entry name" value="TFB6"/>
    <property type="match status" value="1"/>
</dbReference>
<name>J7RLB0_HUIN7</name>
<dbReference type="RefSeq" id="XP_022464549.1">
    <property type="nucleotide sequence ID" value="XM_022608011.1"/>
</dbReference>
<dbReference type="KEGG" id="kng:KNAG_0E00350"/>
<dbReference type="GO" id="GO:0005675">
    <property type="term" value="C:transcription factor TFIIH holo complex"/>
    <property type="evidence" value="ECO:0007669"/>
    <property type="project" value="EnsemblFungi"/>
</dbReference>
<reference evidence="2 3" key="1">
    <citation type="journal article" date="2011" name="Proc. Natl. Acad. Sci. U.S.A.">
        <title>Evolutionary erosion of yeast sex chromosomes by mating-type switching accidents.</title>
        <authorList>
            <person name="Gordon J.L."/>
            <person name="Armisen D."/>
            <person name="Proux-Wera E."/>
            <person name="Oheigeartaigh S.S."/>
            <person name="Byrne K.P."/>
            <person name="Wolfe K.H."/>
        </authorList>
    </citation>
    <scope>NUCLEOTIDE SEQUENCE [LARGE SCALE GENOMIC DNA]</scope>
    <source>
        <strain evidence="3">ATCC MYA-139 / BCRC 22969 / CBS 8797 / CCRC 22969 / KCTC 17520 / NBRC 10181 / NCYC 3082</strain>
    </source>
</reference>
<feature type="compositionally biased region" description="Basic and acidic residues" evidence="1">
    <location>
        <begin position="1"/>
        <end position="18"/>
    </location>
</feature>
<dbReference type="EMBL" id="HE978318">
    <property type="protein sequence ID" value="CCK70303.1"/>
    <property type="molecule type" value="Genomic_DNA"/>
</dbReference>
<dbReference type="GeneID" id="34526003"/>
<evidence type="ECO:0000313" key="2">
    <source>
        <dbReference type="EMBL" id="CCK70303.1"/>
    </source>
</evidence>
<sequence length="318" mass="35899">MAADELVREPETPLHAEPNEQLDLNAVQELDEQDIADLDLGPTFDESLPPSANASSVRLHDAQFDNANDFKPRINVGSPFSSSFAETNSKGNSGTGAPPVIRRRLSMSQQSKFISYVDQRFMDIQRKFVQSRGLNNKTGYKSLDALLRDIKSLIDFIWYSIDNEPNTDSLLQLDANENDDNENEGDGGNSRRDHSSALHNHSPNQSSDSGFGQASYLIRIADDMLDYIEKFHIDATDHLTISKVFKLFFIMDRIFVKLINGVTANNIKLNKTDMIRFSGIAQRSRVKLPIYFEKLGVQGYHYELSKIYEESLEMCTCS</sequence>
<feature type="compositionally biased region" description="Polar residues" evidence="1">
    <location>
        <begin position="81"/>
        <end position="92"/>
    </location>
</feature>
<dbReference type="PANTHER" id="PTHR37781:SF1">
    <property type="entry name" value="ADR380WP"/>
    <property type="match status" value="1"/>
</dbReference>